<protein>
    <recommendedName>
        <fullName evidence="2">HTH cro/C1-type domain-containing protein</fullName>
    </recommendedName>
</protein>
<dbReference type="InterPro" id="IPR001387">
    <property type="entry name" value="Cro/C1-type_HTH"/>
</dbReference>
<dbReference type="AlphaFoldDB" id="A0A6S6ZUY2"/>
<proteinExistence type="predicted"/>
<dbReference type="CDD" id="cd00093">
    <property type="entry name" value="HTH_XRE"/>
    <property type="match status" value="1"/>
</dbReference>
<dbReference type="SUPFAM" id="SSF47413">
    <property type="entry name" value="lambda repressor-like DNA-binding domains"/>
    <property type="match status" value="1"/>
</dbReference>
<evidence type="ECO:0000256" key="1">
    <source>
        <dbReference type="SAM" id="MobiDB-lite"/>
    </source>
</evidence>
<dbReference type="RefSeq" id="WP_175192813.1">
    <property type="nucleotide sequence ID" value="NZ_CADIJO010000007.1"/>
</dbReference>
<sequence>MNMPLLSDVAEESLFRQADLRHKLPPPSVLLLMRQHGWSALRAWREAHKLSRVEVANRLDLTLITYSLIENGMVPLCEWTAPFLETRLDIEWSIVWHAPVYRPDPVQDLPKRRGRARREPRHTREHAQ</sequence>
<evidence type="ECO:0000313" key="4">
    <source>
        <dbReference type="Proteomes" id="UP000494111"/>
    </source>
</evidence>
<accession>A0A6S6ZUY2</accession>
<feature type="domain" description="HTH cro/C1-type" evidence="2">
    <location>
        <begin position="41"/>
        <end position="72"/>
    </location>
</feature>
<feature type="region of interest" description="Disordered" evidence="1">
    <location>
        <begin position="102"/>
        <end position="128"/>
    </location>
</feature>
<gene>
    <name evidence="3" type="ORF">LMG3458_02511</name>
</gene>
<dbReference type="GO" id="GO:0003677">
    <property type="term" value="F:DNA binding"/>
    <property type="evidence" value="ECO:0007669"/>
    <property type="project" value="InterPro"/>
</dbReference>
<dbReference type="Proteomes" id="UP000494111">
    <property type="component" value="Unassembled WGS sequence"/>
</dbReference>
<dbReference type="EMBL" id="CADIJO010000007">
    <property type="protein sequence ID" value="CAB3698323.1"/>
    <property type="molecule type" value="Genomic_DNA"/>
</dbReference>
<dbReference type="PROSITE" id="PS50943">
    <property type="entry name" value="HTH_CROC1"/>
    <property type="match status" value="1"/>
</dbReference>
<evidence type="ECO:0000259" key="2">
    <source>
        <dbReference type="PROSITE" id="PS50943"/>
    </source>
</evidence>
<organism evidence="3 4">
    <name type="scientific">Achromobacter deleyi</name>
    <dbReference type="NCBI Taxonomy" id="1353891"/>
    <lineage>
        <taxon>Bacteria</taxon>
        <taxon>Pseudomonadati</taxon>
        <taxon>Pseudomonadota</taxon>
        <taxon>Betaproteobacteria</taxon>
        <taxon>Burkholderiales</taxon>
        <taxon>Alcaligenaceae</taxon>
        <taxon>Achromobacter</taxon>
    </lineage>
</organism>
<reference evidence="3 4" key="1">
    <citation type="submission" date="2020-04" db="EMBL/GenBank/DDBJ databases">
        <authorList>
            <person name="De Canck E."/>
        </authorList>
    </citation>
    <scope>NUCLEOTIDE SEQUENCE [LARGE SCALE GENOMIC DNA]</scope>
    <source>
        <strain evidence="3 4">LMG 3458</strain>
    </source>
</reference>
<dbReference type="InterPro" id="IPR010982">
    <property type="entry name" value="Lambda_DNA-bd_dom_sf"/>
</dbReference>
<name>A0A6S6ZUY2_9BURK</name>
<evidence type="ECO:0000313" key="3">
    <source>
        <dbReference type="EMBL" id="CAB3698323.1"/>
    </source>
</evidence>
<feature type="compositionally biased region" description="Basic residues" evidence="1">
    <location>
        <begin position="112"/>
        <end position="128"/>
    </location>
</feature>